<dbReference type="EMBL" id="FUXL01000001">
    <property type="protein sequence ID" value="SJZ48947.1"/>
    <property type="molecule type" value="Genomic_DNA"/>
</dbReference>
<accession>A0A1T4L333</accession>
<dbReference type="Gene3D" id="3.40.50.10420">
    <property type="entry name" value="NagB/RpiA/CoA transferase-like"/>
    <property type="match status" value="1"/>
</dbReference>
<proteinExistence type="predicted"/>
<dbReference type="Pfam" id="PF02589">
    <property type="entry name" value="LUD_dom"/>
    <property type="match status" value="1"/>
</dbReference>
<evidence type="ECO:0000313" key="3">
    <source>
        <dbReference type="Proteomes" id="UP000190135"/>
    </source>
</evidence>
<dbReference type="InterPro" id="IPR024185">
    <property type="entry name" value="FTHF_cligase-like_sf"/>
</dbReference>
<reference evidence="2 3" key="1">
    <citation type="submission" date="2017-02" db="EMBL/GenBank/DDBJ databases">
        <authorList>
            <person name="Peterson S.W."/>
        </authorList>
    </citation>
    <scope>NUCLEOTIDE SEQUENCE [LARGE SCALE GENOMIC DNA]</scope>
    <source>
        <strain evidence="2 3">USBA 369</strain>
    </source>
</reference>
<dbReference type="PANTHER" id="PTHR43682">
    <property type="entry name" value="LACTATE UTILIZATION PROTEIN C"/>
    <property type="match status" value="1"/>
</dbReference>
<dbReference type="RefSeq" id="WP_078706362.1">
    <property type="nucleotide sequence ID" value="NZ_FUXL01000001.1"/>
</dbReference>
<dbReference type="Proteomes" id="UP000190135">
    <property type="component" value="Unassembled WGS sequence"/>
</dbReference>
<dbReference type="AlphaFoldDB" id="A0A1T4L333"/>
<feature type="domain" description="LUD" evidence="1">
    <location>
        <begin position="125"/>
        <end position="223"/>
    </location>
</feature>
<dbReference type="PANTHER" id="PTHR43682:SF1">
    <property type="entry name" value="LACTATE UTILIZATION PROTEIN C"/>
    <property type="match status" value="1"/>
</dbReference>
<gene>
    <name evidence="2" type="ORF">SAMN05428963_10124</name>
</gene>
<dbReference type="InterPro" id="IPR003741">
    <property type="entry name" value="LUD_dom"/>
</dbReference>
<sequence>MATSPRETMLARIRQAAAGGVSQAERRKAVAARLAEHPKGIVPARGQIDREGRVALFTEMAGRAGARVQRIATYDALPGAVADWLRAANLPAEVIMSGDPRLAAAPFETTALSIRNGASDGSDLTGLSHAEGAIAESGTLVVLSGPDNPNSLNYLPDNHLVALSADDVEGAMEPFWQRLRMHYGEGAMPRSVNLITGPSRSADIEQTLLIGAHGPRELVVFLIG</sequence>
<evidence type="ECO:0000259" key="1">
    <source>
        <dbReference type="Pfam" id="PF02589"/>
    </source>
</evidence>
<dbReference type="SUPFAM" id="SSF100950">
    <property type="entry name" value="NagB/RpiA/CoA transferase-like"/>
    <property type="match status" value="1"/>
</dbReference>
<dbReference type="InterPro" id="IPR037171">
    <property type="entry name" value="NagB/RpiA_transferase-like"/>
</dbReference>
<dbReference type="OrthoDB" id="9794157at2"/>
<name>A0A1T4L333_9HYPH</name>
<evidence type="ECO:0000313" key="2">
    <source>
        <dbReference type="EMBL" id="SJZ48947.1"/>
    </source>
</evidence>
<dbReference type="STRING" id="1365950.SAMN05428963_10124"/>
<protein>
    <submittedName>
        <fullName evidence="2">L-lactate dehydrogenase complex protein LldG</fullName>
    </submittedName>
</protein>
<keyword evidence="3" id="KW-1185">Reference proteome</keyword>
<organism evidence="2 3">
    <name type="scientific">Consotaella salsifontis</name>
    <dbReference type="NCBI Taxonomy" id="1365950"/>
    <lineage>
        <taxon>Bacteria</taxon>
        <taxon>Pseudomonadati</taxon>
        <taxon>Pseudomonadota</taxon>
        <taxon>Alphaproteobacteria</taxon>
        <taxon>Hyphomicrobiales</taxon>
        <taxon>Aurantimonadaceae</taxon>
        <taxon>Consotaella</taxon>
    </lineage>
</organism>